<reference evidence="1 2" key="1">
    <citation type="submission" date="2024-02" db="EMBL/GenBank/DDBJ databases">
        <title>Deinococcus xinjiangensis NBRC 107630.</title>
        <authorList>
            <person name="Ichikawa N."/>
            <person name="Katano-Makiyama Y."/>
            <person name="Hidaka K."/>
        </authorList>
    </citation>
    <scope>NUCLEOTIDE SEQUENCE [LARGE SCALE GENOMIC DNA]</scope>
    <source>
        <strain evidence="1 2">NBRC 107630</strain>
    </source>
</reference>
<keyword evidence="2" id="KW-1185">Reference proteome</keyword>
<comment type="caution">
    <text evidence="1">The sequence shown here is derived from an EMBL/GenBank/DDBJ whole genome shotgun (WGS) entry which is preliminary data.</text>
</comment>
<organism evidence="1 2">
    <name type="scientific">Deinococcus xinjiangensis</name>
    <dbReference type="NCBI Taxonomy" id="457454"/>
    <lineage>
        <taxon>Bacteria</taxon>
        <taxon>Thermotogati</taxon>
        <taxon>Deinococcota</taxon>
        <taxon>Deinococci</taxon>
        <taxon>Deinococcales</taxon>
        <taxon>Deinococcaceae</taxon>
        <taxon>Deinococcus</taxon>
    </lineage>
</organism>
<dbReference type="EMBL" id="BAABRN010000038">
    <property type="protein sequence ID" value="GAA5503120.1"/>
    <property type="molecule type" value="Genomic_DNA"/>
</dbReference>
<accession>A0ABP9VFV1</accession>
<evidence type="ECO:0000313" key="1">
    <source>
        <dbReference type="EMBL" id="GAA5503120.1"/>
    </source>
</evidence>
<name>A0ABP9VFV1_9DEIO</name>
<dbReference type="RefSeq" id="WP_353543092.1">
    <property type="nucleotide sequence ID" value="NZ_BAABRN010000038.1"/>
</dbReference>
<gene>
    <name evidence="1" type="ORF">Dxin01_02869</name>
</gene>
<sequence length="349" mass="39738">MFGIFKKKAPEVHMRKGIVVGEMREPAFATLMELAKIDPDIAHFDQNNEFSDMRFSYHGVQVFAPLSLNVSPLCLRSEIPECNITKAQTIAEKAFAYRAIDHICRTCRGVRAHFHPESGNLIVGVESAGFHDQFRADTLIDLALYMLEQGVMEARKYLGLDYHEVAPIRVDQWDGGYHYGEGISVFASAPDAASRFMQKKYKCDEVGNTNFSIELESGPVKYEILRFGYPNGYMVVTGTHGFRHAYRDDEKYVRIQERLAQDIQKDDDYDRKNNLKWNFRSMNHSTIAYFQEDGTFVLGEFGFANPRTDDNGKAFEGVIGDATLDIKYMTILAAELPEDLYSDEANRPN</sequence>
<dbReference type="Proteomes" id="UP001458946">
    <property type="component" value="Unassembled WGS sequence"/>
</dbReference>
<proteinExistence type="predicted"/>
<protein>
    <submittedName>
        <fullName evidence="1">Uncharacterized protein</fullName>
    </submittedName>
</protein>
<evidence type="ECO:0000313" key="2">
    <source>
        <dbReference type="Proteomes" id="UP001458946"/>
    </source>
</evidence>